<evidence type="ECO:0000313" key="2">
    <source>
        <dbReference type="Proteomes" id="UP000887565"/>
    </source>
</evidence>
<evidence type="ECO:0000313" key="3">
    <source>
        <dbReference type="WBParaSite" id="nRc.2.0.1.t03185-RA"/>
    </source>
</evidence>
<dbReference type="WBParaSite" id="nRc.2.0.1.t03185-RA">
    <property type="protein sequence ID" value="nRc.2.0.1.t03185-RA"/>
    <property type="gene ID" value="nRc.2.0.1.g03185"/>
</dbReference>
<dbReference type="AlphaFoldDB" id="A0A915HNX7"/>
<organism evidence="2 3">
    <name type="scientific">Romanomermis culicivorax</name>
    <name type="common">Nematode worm</name>
    <dbReference type="NCBI Taxonomy" id="13658"/>
    <lineage>
        <taxon>Eukaryota</taxon>
        <taxon>Metazoa</taxon>
        <taxon>Ecdysozoa</taxon>
        <taxon>Nematoda</taxon>
        <taxon>Enoplea</taxon>
        <taxon>Dorylaimia</taxon>
        <taxon>Mermithida</taxon>
        <taxon>Mermithoidea</taxon>
        <taxon>Mermithidae</taxon>
        <taxon>Romanomermis</taxon>
    </lineage>
</organism>
<dbReference type="Proteomes" id="UP000887565">
    <property type="component" value="Unplaced"/>
</dbReference>
<protein>
    <submittedName>
        <fullName evidence="3">Uncharacterized protein</fullName>
    </submittedName>
</protein>
<name>A0A915HNX7_ROMCU</name>
<sequence length="164" mass="18172">MTTNNESKQKTPRSNQVMPNQRSNAQHPLLMLSDEIWGLQSQTARLTAHIARLTAQQQAPAPRNLTPPTQPLVNLQNAGNHPSDSSSITDAMWAVWSMDLTKKYLHLPWVLLNEPFEVKALTTADLMLSAPMALRILGPETTQGALQFISNSTIRATPIDKLLL</sequence>
<evidence type="ECO:0000256" key="1">
    <source>
        <dbReference type="SAM" id="MobiDB-lite"/>
    </source>
</evidence>
<keyword evidence="2" id="KW-1185">Reference proteome</keyword>
<feature type="region of interest" description="Disordered" evidence="1">
    <location>
        <begin position="1"/>
        <end position="22"/>
    </location>
</feature>
<accession>A0A915HNX7</accession>
<proteinExistence type="predicted"/>
<reference evidence="3" key="1">
    <citation type="submission" date="2022-11" db="UniProtKB">
        <authorList>
            <consortium name="WormBaseParasite"/>
        </authorList>
    </citation>
    <scope>IDENTIFICATION</scope>
</reference>